<dbReference type="EMBL" id="PSZM01000046">
    <property type="protein sequence ID" value="PQL90370.1"/>
    <property type="molecule type" value="Genomic_DNA"/>
</dbReference>
<sequence>MKKIICLLISFLFTFINAQVGVNNTSPQATLDVTAINIDNAPSGLIPPRLTYSQLKKQTIDKQLYKTNQNGAIIYLINLSDTLSTDPRMSSINAIGYHYWDATANKWTPFTLRELRRRNVTVGTGVSSNSGKPYDYPSLQAAYNGEAKKIPNQNGGDELTFTCSISTDLGSLSANGEIPKFKITAETNGPLTIGSLNLTNSNLTITHLFNGDVELGSLNIYNSNIKIFNTQGTGRIILSNDNHNVSYSSFYIQAKELTINGIFNINDKSSFNISGKKGYTIKTNFKTTTNLTNNSNLAIDGFGGDLLIDDLFSISNNSNMNIINVNTIDLNNKGSFNLNGNSYLNIEKGDMGSTLKNTNIPPNSVFDINYSSVNIKNMELDLRGKIIKADNSKINISGGNNIVIYSPSPAECIESISNSFIGISSSGKTVMTGGGDINLYFNSIIKIGEKGVSSSTISMSETPINLYTGSTGQLKIGGTYGTLYKAPASGANYYNF</sequence>
<name>A0A2S8A757_9FLAO</name>
<dbReference type="Proteomes" id="UP000238042">
    <property type="component" value="Unassembled WGS sequence"/>
</dbReference>
<dbReference type="OrthoDB" id="1218949at2"/>
<comment type="caution">
    <text evidence="2">The sequence shown here is derived from an EMBL/GenBank/DDBJ whole genome shotgun (WGS) entry which is preliminary data.</text>
</comment>
<proteinExistence type="predicted"/>
<evidence type="ECO:0000256" key="1">
    <source>
        <dbReference type="SAM" id="SignalP"/>
    </source>
</evidence>
<evidence type="ECO:0000313" key="2">
    <source>
        <dbReference type="EMBL" id="PQL90370.1"/>
    </source>
</evidence>
<protein>
    <submittedName>
        <fullName evidence="2">Uncharacterized protein</fullName>
    </submittedName>
</protein>
<accession>A0A2S8A757</accession>
<dbReference type="RefSeq" id="WP_105247555.1">
    <property type="nucleotide sequence ID" value="NZ_PSZM01000046.1"/>
</dbReference>
<keyword evidence="1" id="KW-0732">Signal</keyword>
<feature type="signal peptide" evidence="1">
    <location>
        <begin position="1"/>
        <end position="18"/>
    </location>
</feature>
<reference evidence="2 3" key="1">
    <citation type="submission" date="2018-02" db="EMBL/GenBank/DDBJ databases">
        <title>Genome sequences of Apibacter spp., gut symbionts of Asian honey bees.</title>
        <authorList>
            <person name="Kwong W.K."/>
            <person name="Steele M.I."/>
            <person name="Moran N.A."/>
        </authorList>
    </citation>
    <scope>NUCLEOTIDE SEQUENCE [LARGE SCALE GENOMIC DNA]</scope>
    <source>
        <strain evidence="3">wkB301</strain>
    </source>
</reference>
<gene>
    <name evidence="2" type="ORF">C4S77_10760</name>
</gene>
<keyword evidence="3" id="KW-1185">Reference proteome</keyword>
<organism evidence="2 3">
    <name type="scientific">Apibacter adventoris</name>
    <dbReference type="NCBI Taxonomy" id="1679466"/>
    <lineage>
        <taxon>Bacteria</taxon>
        <taxon>Pseudomonadati</taxon>
        <taxon>Bacteroidota</taxon>
        <taxon>Flavobacteriia</taxon>
        <taxon>Flavobacteriales</taxon>
        <taxon>Weeksellaceae</taxon>
        <taxon>Apibacter</taxon>
    </lineage>
</organism>
<dbReference type="AlphaFoldDB" id="A0A2S8A757"/>
<feature type="chain" id="PRO_5015498861" evidence="1">
    <location>
        <begin position="19"/>
        <end position="496"/>
    </location>
</feature>
<evidence type="ECO:0000313" key="3">
    <source>
        <dbReference type="Proteomes" id="UP000238042"/>
    </source>
</evidence>